<comment type="catalytic activity">
    <reaction evidence="8">
        <text>a purine 2'-deoxy-D-ribonucleoside + phosphate = a purine nucleobase + 2-deoxy-alpha-D-ribose 1-phosphate</text>
        <dbReference type="Rhea" id="RHEA:36431"/>
        <dbReference type="ChEBI" id="CHEBI:26386"/>
        <dbReference type="ChEBI" id="CHEBI:43474"/>
        <dbReference type="ChEBI" id="CHEBI:57259"/>
        <dbReference type="ChEBI" id="CHEBI:142361"/>
        <dbReference type="EC" id="2.4.2.1"/>
    </reaction>
</comment>
<dbReference type="GO" id="GO:0005737">
    <property type="term" value="C:cytoplasm"/>
    <property type="evidence" value="ECO:0007669"/>
    <property type="project" value="TreeGrafter"/>
</dbReference>
<evidence type="ECO:0000256" key="7">
    <source>
        <dbReference type="ARBA" id="ARBA00022679"/>
    </source>
</evidence>
<dbReference type="EC" id="2.4.2.1" evidence="9"/>
<dbReference type="InterPro" id="IPR011268">
    <property type="entry name" value="Purine_phosphorylase"/>
</dbReference>
<feature type="binding site" evidence="10">
    <location>
        <position position="194"/>
    </location>
    <ligand>
        <name>a purine D-ribonucleoside</name>
        <dbReference type="ChEBI" id="CHEBI:142355"/>
    </ligand>
</feature>
<feature type="binding site" evidence="10">
    <location>
        <position position="213"/>
    </location>
    <ligand>
        <name>phosphate</name>
        <dbReference type="ChEBI" id="CHEBI:43474"/>
    </ligand>
</feature>
<proteinExistence type="inferred from homology"/>
<dbReference type="EMBL" id="CP049889">
    <property type="protein sequence ID" value="QIK52537.1"/>
    <property type="molecule type" value="Genomic_DNA"/>
</dbReference>
<dbReference type="KEGG" id="jpo:G7058_11035"/>
<dbReference type="GO" id="GO:0009116">
    <property type="term" value="P:nucleoside metabolic process"/>
    <property type="evidence" value="ECO:0007669"/>
    <property type="project" value="InterPro"/>
</dbReference>
<evidence type="ECO:0000256" key="6">
    <source>
        <dbReference type="ARBA" id="ARBA00022676"/>
    </source>
</evidence>
<comment type="function">
    <text evidence="1">The purine nucleoside phosphorylases catalyze the phosphorolytic breakdown of the N-glycosidic bond in the beta-(deoxy)ribonucleoside molecules, with the formation of the corresponding free purine bases and pentose-1-phosphate. Cleaves guanosine, inosine, 2'-deoxyguanosine and 2'-deoxyinosine.</text>
</comment>
<comment type="similarity">
    <text evidence="3 9">Belongs to the PNP/MTAP phosphorylase family.</text>
</comment>
<feature type="binding site" evidence="10">
    <location>
        <position position="31"/>
    </location>
    <ligand>
        <name>phosphate</name>
        <dbReference type="ChEBI" id="CHEBI:43474"/>
    </ligand>
</feature>
<keyword evidence="7 9" id="KW-0808">Transferase</keyword>
<dbReference type="PIRSF" id="PIRSF000477">
    <property type="entry name" value="PurNPase"/>
    <property type="match status" value="1"/>
</dbReference>
<gene>
    <name evidence="12" type="ORF">G7058_11035</name>
</gene>
<evidence type="ECO:0000256" key="4">
    <source>
        <dbReference type="ARBA" id="ARBA00011233"/>
    </source>
</evidence>
<evidence type="ECO:0000256" key="9">
    <source>
        <dbReference type="PIRNR" id="PIRNR000477"/>
    </source>
</evidence>
<feature type="binding site" evidence="10">
    <location>
        <position position="114"/>
    </location>
    <ligand>
        <name>phosphate</name>
        <dbReference type="ChEBI" id="CHEBI:43474"/>
    </ligand>
</feature>
<dbReference type="GO" id="GO:0004731">
    <property type="term" value="F:purine-nucleoside phosphorylase activity"/>
    <property type="evidence" value="ECO:0007669"/>
    <property type="project" value="UniProtKB-EC"/>
</dbReference>
<evidence type="ECO:0000256" key="5">
    <source>
        <dbReference type="ARBA" id="ARBA00022553"/>
    </source>
</evidence>
<dbReference type="InterPro" id="IPR035994">
    <property type="entry name" value="Nucleoside_phosphorylase_sf"/>
</dbReference>
<evidence type="ECO:0000313" key="13">
    <source>
        <dbReference type="Proteomes" id="UP000501830"/>
    </source>
</evidence>
<evidence type="ECO:0000259" key="11">
    <source>
        <dbReference type="Pfam" id="PF01048"/>
    </source>
</evidence>
<dbReference type="SUPFAM" id="SSF53167">
    <property type="entry name" value="Purine and uridine phosphorylases"/>
    <property type="match status" value="1"/>
</dbReference>
<dbReference type="RefSeq" id="WP_166063571.1">
    <property type="nucleotide sequence ID" value="NZ_CP049889.1"/>
</dbReference>
<evidence type="ECO:0000256" key="8">
    <source>
        <dbReference type="ARBA" id="ARBA00048556"/>
    </source>
</evidence>
<dbReference type="PANTHER" id="PTHR11904:SF9">
    <property type="entry name" value="PURINE NUCLEOSIDE PHOSPHORYLASE-RELATED"/>
    <property type="match status" value="1"/>
</dbReference>
<dbReference type="UniPathway" id="UPA00606"/>
<keyword evidence="5" id="KW-0597">Phosphoprotein</keyword>
<feature type="binding site" evidence="10">
    <location>
        <position position="236"/>
    </location>
    <ligand>
        <name>a purine D-ribonucleoside</name>
        <dbReference type="ChEBI" id="CHEBI:142355"/>
    </ligand>
</feature>
<dbReference type="NCBIfam" id="NF006054">
    <property type="entry name" value="PRK08202.1"/>
    <property type="match status" value="1"/>
</dbReference>
<accession>A0A6G7WJZ4</accession>
<sequence length="272" mass="29767">MYITMEKLEETTAYLKLKGFLEPEVGLILGSGLGDLADEISDPIAVPYDEIPNFPTSTVAGHKGQLVYGTLSGKKVIAMQGRFHFYEGYHIQEVTMPVRIMKLLGVHSIGVTNAAGGVNFDFTPGDLMLITDHLNFTGQNPLIGKNDDAMGPRFPDMSTTYDKEYQEIIKDVATKMDVTIKEGVYMGFSGPTYETPAEIVMSRTLGADAVGMSTVPEAIVARHSGLRIFGISCITNLAAGMQSNLNHDEVVETTTRVNHTFKELLKNILKEI</sequence>
<dbReference type="InterPro" id="IPR011270">
    <property type="entry name" value="Pur_Nuc_Pase_Ino/Guo-sp"/>
</dbReference>
<dbReference type="AlphaFoldDB" id="A0A6G7WJZ4"/>
<keyword evidence="13" id="KW-1185">Reference proteome</keyword>
<evidence type="ECO:0000256" key="10">
    <source>
        <dbReference type="PIRSR" id="PIRSR000477-2"/>
    </source>
</evidence>
<evidence type="ECO:0000256" key="1">
    <source>
        <dbReference type="ARBA" id="ARBA00002678"/>
    </source>
</evidence>
<evidence type="ECO:0000313" key="12">
    <source>
        <dbReference type="EMBL" id="QIK52537.1"/>
    </source>
</evidence>
<feature type="binding site" evidence="10">
    <location>
        <position position="62"/>
    </location>
    <ligand>
        <name>phosphate</name>
        <dbReference type="ChEBI" id="CHEBI:43474"/>
    </ligand>
</feature>
<name>A0A6G7WJZ4_9LACT</name>
<dbReference type="GeneID" id="94553822"/>
<dbReference type="NCBIfam" id="TIGR01697">
    <property type="entry name" value="PNPH-PUNA-XAPA"/>
    <property type="match status" value="1"/>
</dbReference>
<dbReference type="NCBIfam" id="TIGR01700">
    <property type="entry name" value="PNPH"/>
    <property type="match status" value="1"/>
</dbReference>
<dbReference type="FunFam" id="3.40.50.1580:FF:000010">
    <property type="entry name" value="Purine nucleoside phosphorylase"/>
    <property type="match status" value="1"/>
</dbReference>
<dbReference type="Gene3D" id="3.40.50.1580">
    <property type="entry name" value="Nucleoside phosphorylase domain"/>
    <property type="match status" value="1"/>
</dbReference>
<keyword evidence="6 9" id="KW-0328">Glycosyltransferase</keyword>
<comment type="pathway">
    <text evidence="2 9">Purine metabolism; purine nucleoside salvage.</text>
</comment>
<reference evidence="12 13" key="1">
    <citation type="journal article" date="2017" name="Int. J. Syst. Evol. Microbiol.">
        <title>Jeotgalibaca porci sp. nov. and Jeotgalibaca arthritidis sp. nov., isolated from pigs, and emended description of the genus Jeotgalibaca.</title>
        <authorList>
            <person name="Zamora L."/>
            <person name="Perez-Sancho M."/>
            <person name="Dominguez L."/>
            <person name="Fernandez-Garayzabal J.F."/>
            <person name="Vela A.I."/>
        </authorList>
    </citation>
    <scope>NUCLEOTIDE SEQUENCE [LARGE SCALE GENOMIC DNA]</scope>
    <source>
        <strain evidence="12 13">CCUG 69148</strain>
    </source>
</reference>
<protein>
    <recommendedName>
        <fullName evidence="9">Purine nucleoside phosphorylase</fullName>
        <ecNumber evidence="9">2.4.2.1</ecNumber>
    </recommendedName>
    <alternativeName>
        <fullName evidence="9">Inosine-guanosine phosphorylase</fullName>
    </alternativeName>
</protein>
<dbReference type="InterPro" id="IPR000845">
    <property type="entry name" value="Nucleoside_phosphorylase_d"/>
</dbReference>
<evidence type="ECO:0000256" key="3">
    <source>
        <dbReference type="ARBA" id="ARBA00006751"/>
    </source>
</evidence>
<evidence type="ECO:0000256" key="2">
    <source>
        <dbReference type="ARBA" id="ARBA00005058"/>
    </source>
</evidence>
<dbReference type="PANTHER" id="PTHR11904">
    <property type="entry name" value="METHYLTHIOADENOSINE/PURINE NUCLEOSIDE PHOSPHORYLASE"/>
    <property type="match status" value="1"/>
</dbReference>
<dbReference type="Proteomes" id="UP000501830">
    <property type="component" value="Chromosome"/>
</dbReference>
<dbReference type="Pfam" id="PF01048">
    <property type="entry name" value="PNP_UDP_1"/>
    <property type="match status" value="1"/>
</dbReference>
<feature type="domain" description="Nucleoside phosphorylase" evidence="11">
    <location>
        <begin position="25"/>
        <end position="270"/>
    </location>
</feature>
<dbReference type="CDD" id="cd09009">
    <property type="entry name" value="PNP-EcPNPII_like"/>
    <property type="match status" value="1"/>
</dbReference>
<comment type="subunit">
    <text evidence="4">Homotrimer.</text>
</comment>
<feature type="binding site" evidence="10">
    <location>
        <begin position="82"/>
        <end position="84"/>
    </location>
    <ligand>
        <name>phosphate</name>
        <dbReference type="ChEBI" id="CHEBI:43474"/>
    </ligand>
</feature>
<organism evidence="12 13">
    <name type="scientific">Jeotgalibaca porci</name>
    <dbReference type="NCBI Taxonomy" id="1868793"/>
    <lineage>
        <taxon>Bacteria</taxon>
        <taxon>Bacillati</taxon>
        <taxon>Bacillota</taxon>
        <taxon>Bacilli</taxon>
        <taxon>Lactobacillales</taxon>
        <taxon>Carnobacteriaceae</taxon>
        <taxon>Jeotgalibaca</taxon>
    </lineage>
</organism>